<feature type="domain" description="Helicase C-terminal" evidence="10">
    <location>
        <begin position="633"/>
        <end position="784"/>
    </location>
</feature>
<dbReference type="Gene3D" id="1.10.1040.30">
    <property type="entry name" value="ISWI, HAND domain"/>
    <property type="match status" value="1"/>
</dbReference>
<evidence type="ECO:0000259" key="10">
    <source>
        <dbReference type="PROSITE" id="PS51194"/>
    </source>
</evidence>
<dbReference type="CDD" id="cd18793">
    <property type="entry name" value="SF2_C_SNF"/>
    <property type="match status" value="1"/>
</dbReference>
<dbReference type="PANTHER" id="PTHR45623">
    <property type="entry name" value="CHROMODOMAIN-HELICASE-DNA-BINDING PROTEIN 3-RELATED-RELATED"/>
    <property type="match status" value="1"/>
</dbReference>
<evidence type="ECO:0000256" key="4">
    <source>
        <dbReference type="ARBA" id="ARBA00022801"/>
    </source>
</evidence>
<feature type="compositionally biased region" description="Basic and acidic residues" evidence="8">
    <location>
        <begin position="272"/>
        <end position="292"/>
    </location>
</feature>
<feature type="domain" description="Helicase ATP-binding" evidence="9">
    <location>
        <begin position="336"/>
        <end position="501"/>
    </location>
</feature>
<dbReference type="Gene3D" id="1.20.5.1190">
    <property type="entry name" value="iswi atpase"/>
    <property type="match status" value="1"/>
</dbReference>
<dbReference type="Pfam" id="PF09111">
    <property type="entry name" value="SLIDE"/>
    <property type="match status" value="1"/>
</dbReference>
<evidence type="ECO:0000256" key="8">
    <source>
        <dbReference type="SAM" id="MobiDB-lite"/>
    </source>
</evidence>
<dbReference type="InterPro" id="IPR036306">
    <property type="entry name" value="ISWI_HAND-dom_sf"/>
</dbReference>
<dbReference type="SMART" id="SM00717">
    <property type="entry name" value="SANT"/>
    <property type="match status" value="2"/>
</dbReference>
<feature type="domain" description="SANT" evidence="11">
    <location>
        <begin position="992"/>
        <end position="1044"/>
    </location>
</feature>
<comment type="similarity">
    <text evidence="2">Belongs to the SNF2/RAD54 helicase family. ISWI subfamily.</text>
</comment>
<dbReference type="InterPro" id="IPR015194">
    <property type="entry name" value="ISWI_HAND-dom"/>
</dbReference>
<dbReference type="SUPFAM" id="SSF52540">
    <property type="entry name" value="P-loop containing nucleoside triphosphate hydrolases"/>
    <property type="match status" value="2"/>
</dbReference>
<name>A0ABN7TC11_OIKDI</name>
<dbReference type="PROSITE" id="PS51293">
    <property type="entry name" value="SANT"/>
    <property type="match status" value="1"/>
</dbReference>
<dbReference type="EMBL" id="OU015567">
    <property type="protein sequence ID" value="CAG5113015.1"/>
    <property type="molecule type" value="Genomic_DNA"/>
</dbReference>
<evidence type="ECO:0000256" key="6">
    <source>
        <dbReference type="ARBA" id="ARBA00023242"/>
    </source>
</evidence>
<keyword evidence="3" id="KW-0547">Nucleotide-binding</keyword>
<dbReference type="InterPro" id="IPR027417">
    <property type="entry name" value="P-loop_NTPase"/>
</dbReference>
<dbReference type="InterPro" id="IPR001005">
    <property type="entry name" value="SANT/Myb"/>
</dbReference>
<evidence type="ECO:0000313" key="13">
    <source>
        <dbReference type="Proteomes" id="UP001158576"/>
    </source>
</evidence>
<dbReference type="PROSITE" id="PS51192">
    <property type="entry name" value="HELICASE_ATP_BIND_1"/>
    <property type="match status" value="1"/>
</dbReference>
<feature type="coiled-coil region" evidence="7">
    <location>
        <begin position="34"/>
        <end position="101"/>
    </location>
</feature>
<dbReference type="SMART" id="SM00490">
    <property type="entry name" value="HELICc"/>
    <property type="match status" value="1"/>
</dbReference>
<keyword evidence="7" id="KW-0175">Coiled coil</keyword>
<proteinExistence type="inferred from homology"/>
<dbReference type="InterPro" id="IPR017884">
    <property type="entry name" value="SANT_dom"/>
</dbReference>
<protein>
    <submittedName>
        <fullName evidence="12">Oidioi.mRNA.OKI2018_I69.chr2.g7166.t1.cds</fullName>
    </submittedName>
</protein>
<dbReference type="Gene3D" id="1.10.10.60">
    <property type="entry name" value="Homeodomain-like"/>
    <property type="match status" value="2"/>
</dbReference>
<organism evidence="12 13">
    <name type="scientific">Oikopleura dioica</name>
    <name type="common">Tunicate</name>
    <dbReference type="NCBI Taxonomy" id="34765"/>
    <lineage>
        <taxon>Eukaryota</taxon>
        <taxon>Metazoa</taxon>
        <taxon>Chordata</taxon>
        <taxon>Tunicata</taxon>
        <taxon>Appendicularia</taxon>
        <taxon>Copelata</taxon>
        <taxon>Oikopleuridae</taxon>
        <taxon>Oikopleura</taxon>
    </lineage>
</organism>
<evidence type="ECO:0000256" key="1">
    <source>
        <dbReference type="ARBA" id="ARBA00004123"/>
    </source>
</evidence>
<evidence type="ECO:0000256" key="5">
    <source>
        <dbReference type="ARBA" id="ARBA00022840"/>
    </source>
</evidence>
<sequence>MSEWDELRTRARQIETQLDAKLISFAKIGNRQGISSIEREIDELLIELDGITERMGAYADQPAVRNNATVTHTLTRHRDILQDYRNEYNKTKNNISASQAREDLLGSVQRDIEEYRGLNGSTRQDMYAQERDHLLSSDRLADTAIEIASRTQDHLRHQRAMLNGISTRMLDLAARFPQLNFLIQKISMRKRRDTVIMSGILKMSDDEFESEKRDNRRGLSFKTSLSRDSWERIYAEDKENRFNFLVSQTDITDFLGPDHELTKLKERRAIEAEEKKAKKGDGNRRRGKAKADEVDESEIEEAEASEVKGVRFSESPPYVKFGKMRDYQIRGLNWMIGLYEKGVSGILADEMGLGKTLQTISMVGYLKNYQKVNGPHLVIVPKSTIQNWMNEFDRWCPSLRCVCMNASKDERAIFIRDVLSQGDYDVVVTTYEQCMMEKTSLKKINWRYCIIDEAHRIKNEKSKLSLILREFRTTNRFLLTGTPLQNNLHELWALLNFLLPDIFVDAENFDEYFDQKKLGQELDLISRLHMLLKPFMLRRVKADVEKSLLPKKMINIYVPMSQMQKDWYKKILLKDIDILNTGGDKGGGKMRLMNILMHLRKCTNHPYLFDGAEPGPPYTTEQHIVDNCGKMVILDKLLQRCKANGDRVLLFTQFTSMLDIFEDYCLWRDYKYCRLDGGTDHSERTQSIDAYNAPNSEKFLFMLSTKAGGLGINLMTANVVIIYDSDWNPQNDLQAMDRAHRIGQKKQVYVYRMITDDSVDERIIERSELKMRLDSVVIQQGRLADQNKKLNQKEMLNMIRHGASKIFAGESTGALDVNLNIEEVLKAGEKKTEELAAEYDKIGENAAQKFTLDENTDYTCHVWNGVDFRDEKKKESKLIDVWIEPPKRERKANYAVDQYFKEALRVNDPKAPKAPRPPKQPDIKDYQFYPHELIPLLRQEVLAYRKQVNYKVPIDPDAEHPKKKQKAEQEKIDNSEPLSEEQIRLRDGYLELGFANWTKRDFNAFIKGSEKYGRGDIKSIAAEIDGKSLGEVTEYHAIFWDRYEEIQDHERLIGIITKGEERIEKKIRMKKALSQKVASYKFPEIQLRIPYMYAAGNRKNYTEEEDRFLVCKLAEFGMDTEHAYDNIKALVRFDPKFRFDWFFRSRTSAELQKRCNQLVNIIEREINGPSKDDDNDRKRKRTGQSKNANAKKQKLETKA</sequence>
<dbReference type="CDD" id="cd00167">
    <property type="entry name" value="SANT"/>
    <property type="match status" value="1"/>
</dbReference>
<dbReference type="Pfam" id="PF00271">
    <property type="entry name" value="Helicase_C"/>
    <property type="match status" value="1"/>
</dbReference>
<evidence type="ECO:0000259" key="9">
    <source>
        <dbReference type="PROSITE" id="PS51192"/>
    </source>
</evidence>
<dbReference type="Gene3D" id="3.40.50.10810">
    <property type="entry name" value="Tandem AAA-ATPase domain"/>
    <property type="match status" value="1"/>
</dbReference>
<feature type="region of interest" description="Disordered" evidence="8">
    <location>
        <begin position="953"/>
        <end position="979"/>
    </location>
</feature>
<dbReference type="InterPro" id="IPR009057">
    <property type="entry name" value="Homeodomain-like_sf"/>
</dbReference>
<dbReference type="InterPro" id="IPR001650">
    <property type="entry name" value="Helicase_C-like"/>
</dbReference>
<dbReference type="InterPro" id="IPR014001">
    <property type="entry name" value="Helicase_ATP-bd"/>
</dbReference>
<dbReference type="InterPro" id="IPR015195">
    <property type="entry name" value="SLIDE"/>
</dbReference>
<gene>
    <name evidence="12" type="ORF">OKIOD_LOCUS15931</name>
</gene>
<evidence type="ECO:0000256" key="7">
    <source>
        <dbReference type="SAM" id="Coils"/>
    </source>
</evidence>
<dbReference type="Proteomes" id="UP001158576">
    <property type="component" value="Chromosome 2"/>
</dbReference>
<dbReference type="InterPro" id="IPR044754">
    <property type="entry name" value="Isw1/2_DEXHc"/>
</dbReference>
<dbReference type="PROSITE" id="PS51194">
    <property type="entry name" value="HELICASE_CTER"/>
    <property type="match status" value="1"/>
</dbReference>
<dbReference type="PANTHER" id="PTHR45623:SF49">
    <property type="entry name" value="SWI_SNF-RELATED MATRIX-ASSOCIATED ACTIN-DEPENDENT REGULATOR OF CHROMATIN SUBFAMILY A MEMBER 5"/>
    <property type="match status" value="1"/>
</dbReference>
<dbReference type="Pfam" id="PF09110">
    <property type="entry name" value="HAND"/>
    <property type="match status" value="1"/>
</dbReference>
<dbReference type="Pfam" id="PF12352">
    <property type="entry name" value="V-SNARE_C"/>
    <property type="match status" value="1"/>
</dbReference>
<dbReference type="CDD" id="cd17997">
    <property type="entry name" value="DEXHc_SMARCA1_SMARCA5"/>
    <property type="match status" value="1"/>
</dbReference>
<feature type="region of interest" description="Disordered" evidence="8">
    <location>
        <begin position="272"/>
        <end position="300"/>
    </location>
</feature>
<evidence type="ECO:0000256" key="2">
    <source>
        <dbReference type="ARBA" id="ARBA00009687"/>
    </source>
</evidence>
<accession>A0ABN7TC11</accession>
<keyword evidence="5" id="KW-0067">ATP-binding</keyword>
<dbReference type="Gene3D" id="3.40.50.300">
    <property type="entry name" value="P-loop containing nucleotide triphosphate hydrolases"/>
    <property type="match status" value="1"/>
</dbReference>
<dbReference type="InterPro" id="IPR049730">
    <property type="entry name" value="SNF2/RAD54-like_C"/>
</dbReference>
<dbReference type="Pfam" id="PF00176">
    <property type="entry name" value="SNF2-rel_dom"/>
    <property type="match status" value="1"/>
</dbReference>
<dbReference type="InterPro" id="IPR000330">
    <property type="entry name" value="SNF2_N"/>
</dbReference>
<keyword evidence="13" id="KW-1185">Reference proteome</keyword>
<dbReference type="SMART" id="SM00487">
    <property type="entry name" value="DEXDc"/>
    <property type="match status" value="1"/>
</dbReference>
<feature type="compositionally biased region" description="Basic and acidic residues" evidence="8">
    <location>
        <begin position="1166"/>
        <end position="1177"/>
    </location>
</feature>
<keyword evidence="6" id="KW-0539">Nucleus</keyword>
<reference evidence="12 13" key="1">
    <citation type="submission" date="2021-04" db="EMBL/GenBank/DDBJ databases">
        <authorList>
            <person name="Bliznina A."/>
        </authorList>
    </citation>
    <scope>NUCLEOTIDE SEQUENCE [LARGE SCALE GENOMIC DNA]</scope>
</reference>
<evidence type="ECO:0000313" key="12">
    <source>
        <dbReference type="EMBL" id="CAG5113015.1"/>
    </source>
</evidence>
<dbReference type="SUPFAM" id="SSF101224">
    <property type="entry name" value="HAND domain of the nucleosome remodeling ATPase ISWI"/>
    <property type="match status" value="1"/>
</dbReference>
<dbReference type="InterPro" id="IPR038718">
    <property type="entry name" value="SNF2-like_sf"/>
</dbReference>
<evidence type="ECO:0000256" key="3">
    <source>
        <dbReference type="ARBA" id="ARBA00022741"/>
    </source>
</evidence>
<dbReference type="SUPFAM" id="SSF46689">
    <property type="entry name" value="Homeodomain-like"/>
    <property type="match status" value="2"/>
</dbReference>
<evidence type="ECO:0000259" key="11">
    <source>
        <dbReference type="PROSITE" id="PS51293"/>
    </source>
</evidence>
<keyword evidence="4" id="KW-0378">Hydrolase</keyword>
<comment type="subcellular location">
    <subcellularLocation>
        <location evidence="1">Nucleus</location>
    </subcellularLocation>
</comment>
<feature type="region of interest" description="Disordered" evidence="8">
    <location>
        <begin position="1166"/>
        <end position="1199"/>
    </location>
</feature>